<dbReference type="Pfam" id="PF04784">
    <property type="entry name" value="DUF547"/>
    <property type="match status" value="1"/>
</dbReference>
<feature type="region of interest" description="Disordered" evidence="1">
    <location>
        <begin position="107"/>
        <end position="128"/>
    </location>
</feature>
<reference evidence="3" key="1">
    <citation type="submission" date="2014-07" db="EMBL/GenBank/DDBJ databases">
        <title>Identification of a novel salt tolerance gene in wild soybean by whole-genome sequencing.</title>
        <authorList>
            <person name="Lam H.-M."/>
            <person name="Qi X."/>
            <person name="Li M.-W."/>
            <person name="Liu X."/>
            <person name="Xie M."/>
            <person name="Ni M."/>
            <person name="Xu X."/>
        </authorList>
    </citation>
    <scope>NUCLEOTIDE SEQUENCE [LARGE SCALE GENOMIC DNA]</scope>
    <source>
        <tissue evidence="3">Root</tissue>
    </source>
</reference>
<evidence type="ECO:0000313" key="3">
    <source>
        <dbReference type="EMBL" id="KHN05659.1"/>
    </source>
</evidence>
<proteinExistence type="predicted"/>
<dbReference type="AlphaFoldDB" id="A0A0B2PDR6"/>
<accession>A0A0B2PDR6</accession>
<protein>
    <recommendedName>
        <fullName evidence="2">DUF547 domain-containing protein</fullName>
    </recommendedName>
</protein>
<dbReference type="PANTHER" id="PTHR46248">
    <property type="entry name" value="EXPRESSED PROTEIN"/>
    <property type="match status" value="1"/>
</dbReference>
<dbReference type="InterPro" id="IPR006869">
    <property type="entry name" value="DUF547"/>
</dbReference>
<dbReference type="PANTHER" id="PTHR46248:SF6">
    <property type="entry name" value="OS03G0859900 PROTEIN"/>
    <property type="match status" value="1"/>
</dbReference>
<dbReference type="Proteomes" id="UP000053555">
    <property type="component" value="Unassembled WGS sequence"/>
</dbReference>
<evidence type="ECO:0000259" key="2">
    <source>
        <dbReference type="Pfam" id="PF04784"/>
    </source>
</evidence>
<organism evidence="3">
    <name type="scientific">Glycine soja</name>
    <name type="common">Wild soybean</name>
    <dbReference type="NCBI Taxonomy" id="3848"/>
    <lineage>
        <taxon>Eukaryota</taxon>
        <taxon>Viridiplantae</taxon>
        <taxon>Streptophyta</taxon>
        <taxon>Embryophyta</taxon>
        <taxon>Tracheophyta</taxon>
        <taxon>Spermatophyta</taxon>
        <taxon>Magnoliopsida</taxon>
        <taxon>eudicotyledons</taxon>
        <taxon>Gunneridae</taxon>
        <taxon>Pentapetalae</taxon>
        <taxon>rosids</taxon>
        <taxon>fabids</taxon>
        <taxon>Fabales</taxon>
        <taxon>Fabaceae</taxon>
        <taxon>Papilionoideae</taxon>
        <taxon>50 kb inversion clade</taxon>
        <taxon>NPAAA clade</taxon>
        <taxon>indigoferoid/millettioid clade</taxon>
        <taxon>Phaseoleae</taxon>
        <taxon>Glycine</taxon>
        <taxon>Glycine subgen. Soja</taxon>
    </lineage>
</organism>
<gene>
    <name evidence="3" type="ORF">glysoja_024625</name>
</gene>
<dbReference type="EMBL" id="KN668168">
    <property type="protein sequence ID" value="KHN05659.1"/>
    <property type="molecule type" value="Genomic_DNA"/>
</dbReference>
<name>A0A0B2PDR6_GLYSO</name>
<sequence>MDPQVELSSSLHSPSEIIVAMLQRLLDQEEKFHEILEMVHNRPNGSSISIPNFLPPKALHFISKAIKGDYNLNDFSYNDKAGFFKTSVEQKESKFQDVKFQERLPRKNGIVKPPSPMRDPHHPSPKLRERNPEMMYLDLPTRSLLDPLLSEENDLKWQPNKLSESIMKCLNFIYVRLLRTSRAIELEKSGPISRSVHSSLSSRSFRVDTGSNPKQSLLLQKESRQQDPYGIFNTEESIPRDIGPYKNLVIFTSSSMDPKFISSPSSIPLLRKLRILMSNLQTVDLKSLTNQQKLAFWINVYNACIMHGFIQYGVPSTPEKLLALMNKATLNVGGNIINAQAIEHFILRKRDISNVKEVQRKVEWEEKESFVRELYGLEFNDPNVTFALCCGTRSSPAVRIYTADGVTAELEKSKLDYLQASILATSTKRIGFPELFLRNMLDFAVDTDSLVEWVCSQLPTSGTLRKSMVDCFRSHSNEKPSTIVEKIPYDYEFQNPTCKGRRRKVVVWHHEEGVGVARWRTRLLSSWEGEGGGVMWNTRSHVKEELLRREYTYEVSVVAGIRATVV</sequence>
<feature type="domain" description="DUF547" evidence="2">
    <location>
        <begin position="286"/>
        <end position="418"/>
    </location>
</feature>
<evidence type="ECO:0000256" key="1">
    <source>
        <dbReference type="SAM" id="MobiDB-lite"/>
    </source>
</evidence>
<feature type="compositionally biased region" description="Basic and acidic residues" evidence="1">
    <location>
        <begin position="118"/>
        <end position="128"/>
    </location>
</feature>